<dbReference type="PANTHER" id="PTHR41913:SF1">
    <property type="entry name" value="DUF1684 DOMAIN-CONTAINING PROTEIN"/>
    <property type="match status" value="1"/>
</dbReference>
<sequence length="225" mass="24715">MTAEEYAAWREDRERKVTAPTGNLALIETRWGTDDPAAALVGQAPTVTASTLVRRDLITGIEQHGVRLWDAESEAIKNFKGIDAYPYAQDWVLEGTWTEVPGARCLPFEHARDEGRTRDLPVPGDIHLTLAGRDYTVSAFDDEGTLLLVFGDPTNGAGTYHSGRFLFPTLTPGTDRVVLDFNKAFVPPCGFSSHYNCPMPPPQNRIAVPVLAGEKLPLFTNGFEV</sequence>
<dbReference type="EMBL" id="BOMI01000115">
    <property type="protein sequence ID" value="GID77215.1"/>
    <property type="molecule type" value="Genomic_DNA"/>
</dbReference>
<organism evidence="1 2">
    <name type="scientific">Paractinoplanes deccanensis</name>
    <dbReference type="NCBI Taxonomy" id="113561"/>
    <lineage>
        <taxon>Bacteria</taxon>
        <taxon>Bacillati</taxon>
        <taxon>Actinomycetota</taxon>
        <taxon>Actinomycetes</taxon>
        <taxon>Micromonosporales</taxon>
        <taxon>Micromonosporaceae</taxon>
        <taxon>Paractinoplanes</taxon>
    </lineage>
</organism>
<keyword evidence="2" id="KW-1185">Reference proteome</keyword>
<dbReference type="PANTHER" id="PTHR41913">
    <property type="entry name" value="DUF1684 DOMAIN-CONTAINING PROTEIN"/>
    <property type="match status" value="1"/>
</dbReference>
<gene>
    <name evidence="1" type="ORF">Ade02nite_58560</name>
</gene>
<dbReference type="InterPro" id="IPR012467">
    <property type="entry name" value="DUF1684"/>
</dbReference>
<dbReference type="Proteomes" id="UP000609879">
    <property type="component" value="Unassembled WGS sequence"/>
</dbReference>
<dbReference type="RefSeq" id="WP_203770935.1">
    <property type="nucleotide sequence ID" value="NZ_BAAABO010000002.1"/>
</dbReference>
<accession>A0ABQ3YBC2</accession>
<protein>
    <recommendedName>
        <fullName evidence="3">DUF1684 domain-containing protein</fullName>
    </recommendedName>
</protein>
<reference evidence="1 2" key="1">
    <citation type="submission" date="2021-01" db="EMBL/GenBank/DDBJ databases">
        <title>Whole genome shotgun sequence of Actinoplanes deccanensis NBRC 13994.</title>
        <authorList>
            <person name="Komaki H."/>
            <person name="Tamura T."/>
        </authorList>
    </citation>
    <scope>NUCLEOTIDE SEQUENCE [LARGE SCALE GENOMIC DNA]</scope>
    <source>
        <strain evidence="1 2">NBRC 13994</strain>
    </source>
</reference>
<evidence type="ECO:0000313" key="2">
    <source>
        <dbReference type="Proteomes" id="UP000609879"/>
    </source>
</evidence>
<dbReference type="Pfam" id="PF07920">
    <property type="entry name" value="DUF1684"/>
    <property type="match status" value="1"/>
</dbReference>
<comment type="caution">
    <text evidence="1">The sequence shown here is derived from an EMBL/GenBank/DDBJ whole genome shotgun (WGS) entry which is preliminary data.</text>
</comment>
<name>A0ABQ3YBC2_9ACTN</name>
<evidence type="ECO:0000313" key="1">
    <source>
        <dbReference type="EMBL" id="GID77215.1"/>
    </source>
</evidence>
<proteinExistence type="predicted"/>
<evidence type="ECO:0008006" key="3">
    <source>
        <dbReference type="Google" id="ProtNLM"/>
    </source>
</evidence>